<evidence type="ECO:0000313" key="5">
    <source>
        <dbReference type="Proteomes" id="UP001286313"/>
    </source>
</evidence>
<dbReference type="Proteomes" id="UP001286313">
    <property type="component" value="Unassembled WGS sequence"/>
</dbReference>
<feature type="domain" description="Fibronectin type-III" evidence="3">
    <location>
        <begin position="1"/>
        <end position="67"/>
    </location>
</feature>
<keyword evidence="2" id="KW-0472">Membrane</keyword>
<protein>
    <recommendedName>
        <fullName evidence="3">Fibronectin type-III domain-containing protein</fullName>
    </recommendedName>
</protein>
<dbReference type="PROSITE" id="PS50853">
    <property type="entry name" value="FN3"/>
    <property type="match status" value="1"/>
</dbReference>
<feature type="transmembrane region" description="Helical" evidence="2">
    <location>
        <begin position="91"/>
        <end position="113"/>
    </location>
</feature>
<feature type="non-terminal residue" evidence="4">
    <location>
        <position position="1"/>
    </location>
</feature>
<organism evidence="4 5">
    <name type="scientific">Petrolisthes cinctipes</name>
    <name type="common">Flat porcelain crab</name>
    <dbReference type="NCBI Taxonomy" id="88211"/>
    <lineage>
        <taxon>Eukaryota</taxon>
        <taxon>Metazoa</taxon>
        <taxon>Ecdysozoa</taxon>
        <taxon>Arthropoda</taxon>
        <taxon>Crustacea</taxon>
        <taxon>Multicrustacea</taxon>
        <taxon>Malacostraca</taxon>
        <taxon>Eumalacostraca</taxon>
        <taxon>Eucarida</taxon>
        <taxon>Decapoda</taxon>
        <taxon>Pleocyemata</taxon>
        <taxon>Anomura</taxon>
        <taxon>Galatheoidea</taxon>
        <taxon>Porcellanidae</taxon>
        <taxon>Petrolisthes</taxon>
    </lineage>
</organism>
<evidence type="ECO:0000256" key="1">
    <source>
        <dbReference type="SAM" id="MobiDB-lite"/>
    </source>
</evidence>
<comment type="caution">
    <text evidence="4">The sequence shown here is derived from an EMBL/GenBank/DDBJ whole genome shotgun (WGS) entry which is preliminary data.</text>
</comment>
<dbReference type="AlphaFoldDB" id="A0AAE1FEW7"/>
<keyword evidence="2" id="KW-0812">Transmembrane</keyword>
<accession>A0AAE1FEW7</accession>
<dbReference type="InterPro" id="IPR003961">
    <property type="entry name" value="FN3_dom"/>
</dbReference>
<dbReference type="EMBL" id="JAWQEG010002350">
    <property type="protein sequence ID" value="KAK3872566.1"/>
    <property type="molecule type" value="Genomic_DNA"/>
</dbReference>
<reference evidence="4" key="1">
    <citation type="submission" date="2023-10" db="EMBL/GenBank/DDBJ databases">
        <title>Genome assemblies of two species of porcelain crab, Petrolisthes cinctipes and Petrolisthes manimaculis (Anomura: Porcellanidae).</title>
        <authorList>
            <person name="Angst P."/>
        </authorList>
    </citation>
    <scope>NUCLEOTIDE SEQUENCE</scope>
    <source>
        <strain evidence="4">PB745_01</strain>
        <tissue evidence="4">Gill</tissue>
    </source>
</reference>
<proteinExistence type="predicted"/>
<evidence type="ECO:0000259" key="3">
    <source>
        <dbReference type="PROSITE" id="PS50853"/>
    </source>
</evidence>
<keyword evidence="5" id="KW-1185">Reference proteome</keyword>
<evidence type="ECO:0000313" key="4">
    <source>
        <dbReference type="EMBL" id="KAK3872566.1"/>
    </source>
</evidence>
<feature type="compositionally biased region" description="Low complexity" evidence="1">
    <location>
        <begin position="161"/>
        <end position="174"/>
    </location>
</feature>
<name>A0AAE1FEW7_PETCI</name>
<keyword evidence="2" id="KW-1133">Transmembrane helix</keyword>
<gene>
    <name evidence="4" type="ORF">Pcinc_022356</name>
</gene>
<feature type="region of interest" description="Disordered" evidence="1">
    <location>
        <begin position="126"/>
        <end position="174"/>
    </location>
</feature>
<feature type="compositionally biased region" description="Polar residues" evidence="1">
    <location>
        <begin position="141"/>
        <end position="160"/>
    </location>
</feature>
<sequence length="174" mass="19255">VSFRETREDGQVEGLINTRTVPSLQLRSFLLSGLKPNTNYLACVHAITVTSPATRPDPRPLPNLSPDLSSKCMRVRTNEPPPIELQLTNRLAIMIGVSLGIFIFFGAGTVICCRQVCKERREAAKEKLNNSHHGVGNSSSQDYHSSYRQFSIQENDASANQPPTTQEQQGQTEC</sequence>
<evidence type="ECO:0000256" key="2">
    <source>
        <dbReference type="SAM" id="Phobius"/>
    </source>
</evidence>
<feature type="compositionally biased region" description="Low complexity" evidence="1">
    <location>
        <begin position="131"/>
        <end position="140"/>
    </location>
</feature>